<feature type="compositionally biased region" description="Polar residues" evidence="1">
    <location>
        <begin position="35"/>
        <end position="52"/>
    </location>
</feature>
<dbReference type="VEuPathDB" id="FungiDB:GLRG_00321"/>
<dbReference type="HOGENOM" id="CLU_006016_4_0_1"/>
<dbReference type="InterPro" id="IPR000209">
    <property type="entry name" value="Peptidase_S8/S53_dom"/>
</dbReference>
<dbReference type="EMBL" id="GG697331">
    <property type="protein sequence ID" value="EFQ25177.1"/>
    <property type="molecule type" value="Genomic_DNA"/>
</dbReference>
<dbReference type="GeneID" id="24405686"/>
<evidence type="ECO:0000313" key="4">
    <source>
        <dbReference type="Proteomes" id="UP000008782"/>
    </source>
</evidence>
<evidence type="ECO:0000256" key="1">
    <source>
        <dbReference type="SAM" id="MobiDB-lite"/>
    </source>
</evidence>
<dbReference type="STRING" id="645133.E3Q276"/>
<dbReference type="Gene3D" id="3.40.50.200">
    <property type="entry name" value="Peptidase S8/S53 domain"/>
    <property type="match status" value="1"/>
</dbReference>
<dbReference type="SUPFAM" id="SSF52743">
    <property type="entry name" value="Subtilisin-like"/>
    <property type="match status" value="1"/>
</dbReference>
<dbReference type="eggNOG" id="ENOG502S098">
    <property type="taxonomic scope" value="Eukaryota"/>
</dbReference>
<accession>E3Q276</accession>
<dbReference type="Proteomes" id="UP000008782">
    <property type="component" value="Unassembled WGS sequence"/>
</dbReference>
<dbReference type="GO" id="GO:0006508">
    <property type="term" value="P:proteolysis"/>
    <property type="evidence" value="ECO:0007669"/>
    <property type="project" value="InterPro"/>
</dbReference>
<evidence type="ECO:0000313" key="3">
    <source>
        <dbReference type="EMBL" id="EFQ25177.1"/>
    </source>
</evidence>
<name>E3Q276_COLGM</name>
<dbReference type="RefSeq" id="XP_008089197.1">
    <property type="nucleotide sequence ID" value="XM_008091006.1"/>
</dbReference>
<feature type="domain" description="Peptidase S8/S53" evidence="2">
    <location>
        <begin position="410"/>
        <end position="548"/>
    </location>
</feature>
<dbReference type="AlphaFoldDB" id="E3Q276"/>
<organism evidence="4">
    <name type="scientific">Colletotrichum graminicola (strain M1.001 / M2 / FGSC 10212)</name>
    <name type="common">Maize anthracnose fungus</name>
    <name type="synonym">Glomerella graminicola</name>
    <dbReference type="NCBI Taxonomy" id="645133"/>
    <lineage>
        <taxon>Eukaryota</taxon>
        <taxon>Fungi</taxon>
        <taxon>Dikarya</taxon>
        <taxon>Ascomycota</taxon>
        <taxon>Pezizomycotina</taxon>
        <taxon>Sordariomycetes</taxon>
        <taxon>Hypocreomycetidae</taxon>
        <taxon>Glomerellales</taxon>
        <taxon>Glomerellaceae</taxon>
        <taxon>Colletotrichum</taxon>
        <taxon>Colletotrichum graminicola species complex</taxon>
    </lineage>
</organism>
<dbReference type="Pfam" id="PF00082">
    <property type="entry name" value="Peptidase_S8"/>
    <property type="match status" value="1"/>
</dbReference>
<feature type="region of interest" description="Disordered" evidence="1">
    <location>
        <begin position="1"/>
        <end position="64"/>
    </location>
</feature>
<keyword evidence="4" id="KW-1185">Reference proteome</keyword>
<evidence type="ECO:0000259" key="2">
    <source>
        <dbReference type="Pfam" id="PF00082"/>
    </source>
</evidence>
<dbReference type="InterPro" id="IPR036852">
    <property type="entry name" value="Peptidase_S8/S53_dom_sf"/>
</dbReference>
<dbReference type="GO" id="GO:0004252">
    <property type="term" value="F:serine-type endopeptidase activity"/>
    <property type="evidence" value="ECO:0007669"/>
    <property type="project" value="InterPro"/>
</dbReference>
<feature type="compositionally biased region" description="Basic and acidic residues" evidence="1">
    <location>
        <begin position="1"/>
        <end position="15"/>
    </location>
</feature>
<dbReference type="OrthoDB" id="5093543at2759"/>
<gene>
    <name evidence="3" type="ORF">GLRG_00321</name>
</gene>
<proteinExistence type="predicted"/>
<sequence>MDRTEGGLRRRDSFYKEASGGYETPRSNERKARVSNVTGNSGVSAQNTIEQDSQSEEDRENASRQIGEQLKLHYLRTQTPDRIVHLLHSPEERERKEMWFDFGPPRTFTRSNFRRHFDHLQFESALQYVAFPRIHLENKKDDISNTRQKSRTDMTFFFNWLKEKGVKRILKVIVDDLEPPHHSDESIEKALESIDVDVLDWRRPDLDPVTLARVGKCLREVYLQWSGRNTVLRAWSEPDGFAKIPTLKSTHLNQVEELESGKRNRENIEEFEKRLRKTWPHELSPPEVIRPKPTGDIFQEGGLQLSDQLSHNDQRPIDPHKWMQCMGDFASYFRQIQVLREPVTDQSLGPVQVALIDDGPDITHDVLKGFGFPGQSFCHYREGSTSALKAQYRWENPLTESLPLPLLRFSNRNKAIKYAIERGVHIICMSWTMKPPSKDSIKDAFEDEIIKAGKKGILMFCAASDEGKTADQTYPHSIGTKSFRIGAAKATEATASNVGDADWLSYTFPGHDGTIESVYGTGRQKLEGHSGSSVANALATGLAALIIECVRLGIFHTSKTGQLDPTVAIHKEDLSKIRKREQMDFALKSIGTNRNTEHKYIEVWHIFSRAAERLKYDLDLTSQLEVVAGLARHFLGKNVFM</sequence>
<protein>
    <recommendedName>
        <fullName evidence="2">Peptidase S8/S53 domain-containing protein</fullName>
    </recommendedName>
</protein>
<reference evidence="4" key="1">
    <citation type="journal article" date="2012" name="Nat. Genet.">
        <title>Lifestyle transitions in plant pathogenic Colletotrichum fungi deciphered by genome and transcriptome analyses.</title>
        <authorList>
            <person name="O'Connell R.J."/>
            <person name="Thon M.R."/>
            <person name="Hacquard S."/>
            <person name="Amyotte S.G."/>
            <person name="Kleemann J."/>
            <person name="Torres M.F."/>
            <person name="Damm U."/>
            <person name="Buiate E.A."/>
            <person name="Epstein L."/>
            <person name="Alkan N."/>
            <person name="Altmueller J."/>
            <person name="Alvarado-Balderrama L."/>
            <person name="Bauser C.A."/>
            <person name="Becker C."/>
            <person name="Birren B.W."/>
            <person name="Chen Z."/>
            <person name="Choi J."/>
            <person name="Crouch J.A."/>
            <person name="Duvick J.P."/>
            <person name="Farman M.A."/>
            <person name="Gan P."/>
            <person name="Heiman D."/>
            <person name="Henrissat B."/>
            <person name="Howard R.J."/>
            <person name="Kabbage M."/>
            <person name="Koch C."/>
            <person name="Kracher B."/>
            <person name="Kubo Y."/>
            <person name="Law A.D."/>
            <person name="Lebrun M.-H."/>
            <person name="Lee Y.-H."/>
            <person name="Miyara I."/>
            <person name="Moore N."/>
            <person name="Neumann U."/>
            <person name="Nordstroem K."/>
            <person name="Panaccione D.G."/>
            <person name="Panstruga R."/>
            <person name="Place M."/>
            <person name="Proctor R.H."/>
            <person name="Prusky D."/>
            <person name="Rech G."/>
            <person name="Reinhardt R."/>
            <person name="Rollins J.A."/>
            <person name="Rounsley S."/>
            <person name="Schardl C.L."/>
            <person name="Schwartz D.C."/>
            <person name="Shenoy N."/>
            <person name="Shirasu K."/>
            <person name="Sikhakolli U.R."/>
            <person name="Stueber K."/>
            <person name="Sukno S.A."/>
            <person name="Sweigard J.A."/>
            <person name="Takano Y."/>
            <person name="Takahara H."/>
            <person name="Trail F."/>
            <person name="van der Does H.C."/>
            <person name="Voll L.M."/>
            <person name="Will I."/>
            <person name="Young S."/>
            <person name="Zeng Q."/>
            <person name="Zhang J."/>
            <person name="Zhou S."/>
            <person name="Dickman M.B."/>
            <person name="Schulze-Lefert P."/>
            <person name="Ver Loren van Themaat E."/>
            <person name="Ma L.-J."/>
            <person name="Vaillancourt L.J."/>
        </authorList>
    </citation>
    <scope>NUCLEOTIDE SEQUENCE [LARGE SCALE GENOMIC DNA]</scope>
    <source>
        <strain evidence="4">M1.001 / M2 / FGSC 10212</strain>
    </source>
</reference>